<dbReference type="InterPro" id="IPR057670">
    <property type="entry name" value="SH3_retrovirus"/>
</dbReference>
<reference evidence="3 4" key="2">
    <citation type="journal article" date="2017" name="Front. Plant Sci.">
        <title>Gene Classification and Mining of Molecular Markers Useful in Red Clover (Trifolium pratense) Breeding.</title>
        <authorList>
            <person name="Istvanek J."/>
            <person name="Dluhosova J."/>
            <person name="Dluhos P."/>
            <person name="Patkova L."/>
            <person name="Nedelnik J."/>
            <person name="Repkova J."/>
        </authorList>
    </citation>
    <scope>NUCLEOTIDE SEQUENCE [LARGE SCALE GENOMIC DNA]</scope>
    <source>
        <strain evidence="4">cv. Tatra</strain>
        <tissue evidence="3">Young leaves</tissue>
    </source>
</reference>
<evidence type="ECO:0000259" key="1">
    <source>
        <dbReference type="Pfam" id="PF07727"/>
    </source>
</evidence>
<dbReference type="EMBL" id="ASHM01002817">
    <property type="protein sequence ID" value="PNY08924.1"/>
    <property type="molecule type" value="Genomic_DNA"/>
</dbReference>
<accession>A0A2K3P0V9</accession>
<dbReference type="PANTHER" id="PTHR11439:SF483">
    <property type="entry name" value="PEPTIDE SYNTHASE GLIP-LIKE, PUTATIVE (AFU_ORTHOLOGUE AFUA_3G12920)-RELATED"/>
    <property type="match status" value="1"/>
</dbReference>
<proteinExistence type="predicted"/>
<dbReference type="PANTHER" id="PTHR11439">
    <property type="entry name" value="GAG-POL-RELATED RETROTRANSPOSON"/>
    <property type="match status" value="1"/>
</dbReference>
<feature type="domain" description="Reverse transcriptase Ty1/copia-type" evidence="1">
    <location>
        <begin position="166"/>
        <end position="245"/>
    </location>
</feature>
<protein>
    <submittedName>
        <fullName evidence="3">Copia-type polyprotein</fullName>
    </submittedName>
</protein>
<dbReference type="InterPro" id="IPR013103">
    <property type="entry name" value="RVT_2"/>
</dbReference>
<dbReference type="Pfam" id="PF25597">
    <property type="entry name" value="SH3_retrovirus"/>
    <property type="match status" value="1"/>
</dbReference>
<feature type="domain" description="Retroviral polymerase SH3-like" evidence="2">
    <location>
        <begin position="2"/>
        <end position="42"/>
    </location>
</feature>
<dbReference type="AlphaFoldDB" id="A0A2K3P0V9"/>
<dbReference type="InterPro" id="IPR043502">
    <property type="entry name" value="DNA/RNA_pol_sf"/>
</dbReference>
<dbReference type="Proteomes" id="UP000236291">
    <property type="component" value="Unassembled WGS sequence"/>
</dbReference>
<dbReference type="Pfam" id="PF07727">
    <property type="entry name" value="RVT_2"/>
    <property type="match status" value="1"/>
</dbReference>
<evidence type="ECO:0000313" key="4">
    <source>
        <dbReference type="Proteomes" id="UP000236291"/>
    </source>
</evidence>
<comment type="caution">
    <text evidence="3">The sequence shown here is derived from an EMBL/GenBank/DDBJ whole genome shotgun (WGS) entry which is preliminary data.</text>
</comment>
<gene>
    <name evidence="3" type="ORF">L195_g005463</name>
</gene>
<reference evidence="3 4" key="1">
    <citation type="journal article" date="2014" name="Am. J. Bot.">
        <title>Genome assembly and annotation for red clover (Trifolium pratense; Fabaceae).</title>
        <authorList>
            <person name="Istvanek J."/>
            <person name="Jaros M."/>
            <person name="Krenek A."/>
            <person name="Repkova J."/>
        </authorList>
    </citation>
    <scope>NUCLEOTIDE SEQUENCE [LARGE SCALE GENOMIC DNA]</scope>
    <source>
        <strain evidence="4">cv. Tatra</strain>
        <tissue evidence="3">Young leaves</tissue>
    </source>
</reference>
<dbReference type="STRING" id="57577.A0A2K3P0V9"/>
<sequence length="450" mass="51850">MMLVGYHSTGGYKLLDPVTKQIVVSKDVIIDEIKEWDWTQSVKKDTVRIMFEDQTVETEAQVQTAANRPHRTRNMPARLQDCETTPDDKVNDEGEIVHYAIRAATEPVSMSDRKWINAMTEELDSIESNNTWSLVNLPHGKKAIDVKWVFKVKVNAQCEVTRHKARIETIRLVVGLANINNWSIYQMDVKCAFLNCPLDEEVYVKQPVGFQVNGQTYKVYRLHKALYGLKQAPRAWNKKIDSYLNDLLITGSSENEISEFKCELMKEFETTDLGHISYFIGIEFYKCITPSELRQQLSKSVEEVEIDLTKFMQKLKLSHLAAAKRILRYIRGTMDYEILFPNTNKGMQCELTAYTDSNWCGDAYDRKSTAGIIMCMPSHLASESNGRNDRSKHIEMRFHYLREQVSNDKLCMKHCRSGEQLADILTNAVQIEVYKKLRNMMGLESLATLN</sequence>
<evidence type="ECO:0000259" key="2">
    <source>
        <dbReference type="Pfam" id="PF25597"/>
    </source>
</evidence>
<evidence type="ECO:0000313" key="3">
    <source>
        <dbReference type="EMBL" id="PNY08924.1"/>
    </source>
</evidence>
<dbReference type="SUPFAM" id="SSF56672">
    <property type="entry name" value="DNA/RNA polymerases"/>
    <property type="match status" value="1"/>
</dbReference>
<name>A0A2K3P0V9_TRIPR</name>
<organism evidence="3 4">
    <name type="scientific">Trifolium pratense</name>
    <name type="common">Red clover</name>
    <dbReference type="NCBI Taxonomy" id="57577"/>
    <lineage>
        <taxon>Eukaryota</taxon>
        <taxon>Viridiplantae</taxon>
        <taxon>Streptophyta</taxon>
        <taxon>Embryophyta</taxon>
        <taxon>Tracheophyta</taxon>
        <taxon>Spermatophyta</taxon>
        <taxon>Magnoliopsida</taxon>
        <taxon>eudicotyledons</taxon>
        <taxon>Gunneridae</taxon>
        <taxon>Pentapetalae</taxon>
        <taxon>rosids</taxon>
        <taxon>fabids</taxon>
        <taxon>Fabales</taxon>
        <taxon>Fabaceae</taxon>
        <taxon>Papilionoideae</taxon>
        <taxon>50 kb inversion clade</taxon>
        <taxon>NPAAA clade</taxon>
        <taxon>Hologalegina</taxon>
        <taxon>IRL clade</taxon>
        <taxon>Trifolieae</taxon>
        <taxon>Trifolium</taxon>
    </lineage>
</organism>